<dbReference type="EMBL" id="JAKIKS010000051">
    <property type="protein sequence ID" value="MCL1125519.1"/>
    <property type="molecule type" value="Genomic_DNA"/>
</dbReference>
<protein>
    <submittedName>
        <fullName evidence="1">TniB family NTP-binding protein</fullName>
    </submittedName>
</protein>
<dbReference type="Proteomes" id="UP001203423">
    <property type="component" value="Unassembled WGS sequence"/>
</dbReference>
<organism evidence="1 2">
    <name type="scientific">Shewanella surugensis</name>
    <dbReference type="NCBI Taxonomy" id="212020"/>
    <lineage>
        <taxon>Bacteria</taxon>
        <taxon>Pseudomonadati</taxon>
        <taxon>Pseudomonadota</taxon>
        <taxon>Gammaproteobacteria</taxon>
        <taxon>Alteromonadales</taxon>
        <taxon>Shewanellaceae</taxon>
        <taxon>Shewanella</taxon>
    </lineage>
</organism>
<dbReference type="Gene3D" id="1.10.8.60">
    <property type="match status" value="1"/>
</dbReference>
<keyword evidence="2" id="KW-1185">Reference proteome</keyword>
<dbReference type="InterPro" id="IPR008868">
    <property type="entry name" value="TniB"/>
</dbReference>
<gene>
    <name evidence="1" type="ORF">L2764_13780</name>
</gene>
<dbReference type="SUPFAM" id="SSF52540">
    <property type="entry name" value="P-loop containing nucleoside triphosphate hydrolases"/>
    <property type="match status" value="1"/>
</dbReference>
<dbReference type="Gene3D" id="3.40.50.300">
    <property type="entry name" value="P-loop containing nucleotide triphosphate hydrolases"/>
    <property type="match status" value="1"/>
</dbReference>
<comment type="caution">
    <text evidence="1">The sequence shown here is derived from an EMBL/GenBank/DDBJ whole genome shotgun (WGS) entry which is preliminary data.</text>
</comment>
<accession>A0ABT0LCW4</accession>
<dbReference type="RefSeq" id="WP_248940832.1">
    <property type="nucleotide sequence ID" value="NZ_JAKIKS010000051.1"/>
</dbReference>
<proteinExistence type="predicted"/>
<dbReference type="Pfam" id="PF05621">
    <property type="entry name" value="TniB"/>
    <property type="match status" value="1"/>
</dbReference>
<evidence type="ECO:0000313" key="2">
    <source>
        <dbReference type="Proteomes" id="UP001203423"/>
    </source>
</evidence>
<name>A0ABT0LCW4_9GAMM</name>
<sequence length="332" mass="37851">MDIMAAAIQFSQCYIEHPYVKRIMTELDKLRAQRLLSKDQQCILITGEAGTGKSALIDHYKVKDVATNKSTKMTPVLLTCISAKRDLDSTLIQMLHDLELFGASQYKRRGFATNLEQKLVNALKRAQVELMIINEFQEILEYKSMQERQAIGNSLKYISEEAQVPIAFVGMPWAAQICEDPQWASRLIRRRKLTHFCFKDIDKRRYYLSYLKGLASRMPFASPPDLASPPIAIPLFAATNGENRFIKELLKEALMIALQQQDDTIKLVHLSVAYALIVPDQPNVFEFPLDLLQLKEIESPSRINFDMNTVEQLIIGPKYTKPIAISDILSLK</sequence>
<dbReference type="InterPro" id="IPR027417">
    <property type="entry name" value="P-loop_NTPase"/>
</dbReference>
<reference evidence="1 2" key="1">
    <citation type="submission" date="2022-01" db="EMBL/GenBank/DDBJ databases">
        <title>Whole genome-based taxonomy of the Shewanellaceae.</title>
        <authorList>
            <person name="Martin-Rodriguez A.J."/>
        </authorList>
    </citation>
    <scope>NUCLEOTIDE SEQUENCE [LARGE SCALE GENOMIC DNA]</scope>
    <source>
        <strain evidence="1 2">DSM 17177</strain>
    </source>
</reference>
<evidence type="ECO:0000313" key="1">
    <source>
        <dbReference type="EMBL" id="MCL1125519.1"/>
    </source>
</evidence>